<accession>A0A9P1N886</accession>
<protein>
    <submittedName>
        <fullName evidence="2">Uncharacterized protein</fullName>
    </submittedName>
</protein>
<proteinExistence type="predicted"/>
<sequence>MLFSFMILFLLFQVSISLPIVADQKSWIDDRLCVLKMGSTCPSGFEEDNIKLSVQTDVNPRDTDINGDRLIKMGKAGETSLTRDTYDSVYTLTLVTCCK</sequence>
<dbReference type="EMBL" id="CANHGI010000006">
    <property type="protein sequence ID" value="CAI5454809.1"/>
    <property type="molecule type" value="Genomic_DNA"/>
</dbReference>
<dbReference type="OrthoDB" id="5865021at2759"/>
<name>A0A9P1N886_9PELO</name>
<evidence type="ECO:0000313" key="2">
    <source>
        <dbReference type="EMBL" id="CAI5454809.1"/>
    </source>
</evidence>
<comment type="caution">
    <text evidence="2">The sequence shown here is derived from an EMBL/GenBank/DDBJ whole genome shotgun (WGS) entry which is preliminary data.</text>
</comment>
<evidence type="ECO:0000256" key="1">
    <source>
        <dbReference type="SAM" id="SignalP"/>
    </source>
</evidence>
<dbReference type="Proteomes" id="UP001152747">
    <property type="component" value="Unassembled WGS sequence"/>
</dbReference>
<feature type="chain" id="PRO_5040232858" evidence="1">
    <location>
        <begin position="18"/>
        <end position="99"/>
    </location>
</feature>
<dbReference type="AlphaFoldDB" id="A0A9P1N886"/>
<reference evidence="2" key="1">
    <citation type="submission" date="2022-11" db="EMBL/GenBank/DDBJ databases">
        <authorList>
            <person name="Kikuchi T."/>
        </authorList>
    </citation>
    <scope>NUCLEOTIDE SEQUENCE</scope>
    <source>
        <strain evidence="2">PS1010</strain>
    </source>
</reference>
<gene>
    <name evidence="2" type="ORF">CAMP_LOCUS17446</name>
</gene>
<keyword evidence="1" id="KW-0732">Signal</keyword>
<feature type="signal peptide" evidence="1">
    <location>
        <begin position="1"/>
        <end position="17"/>
    </location>
</feature>
<evidence type="ECO:0000313" key="3">
    <source>
        <dbReference type="Proteomes" id="UP001152747"/>
    </source>
</evidence>
<organism evidence="2 3">
    <name type="scientific">Caenorhabditis angaria</name>
    <dbReference type="NCBI Taxonomy" id="860376"/>
    <lineage>
        <taxon>Eukaryota</taxon>
        <taxon>Metazoa</taxon>
        <taxon>Ecdysozoa</taxon>
        <taxon>Nematoda</taxon>
        <taxon>Chromadorea</taxon>
        <taxon>Rhabditida</taxon>
        <taxon>Rhabditina</taxon>
        <taxon>Rhabditomorpha</taxon>
        <taxon>Rhabditoidea</taxon>
        <taxon>Rhabditidae</taxon>
        <taxon>Peloderinae</taxon>
        <taxon>Caenorhabditis</taxon>
    </lineage>
</organism>
<keyword evidence="3" id="KW-1185">Reference proteome</keyword>